<evidence type="ECO:0000259" key="1">
    <source>
        <dbReference type="Pfam" id="PF12902"/>
    </source>
</evidence>
<dbReference type="EMBL" id="JAHDTB010000028">
    <property type="protein sequence ID" value="MBW8289997.1"/>
    <property type="molecule type" value="Genomic_DNA"/>
</dbReference>
<proteinExistence type="predicted"/>
<protein>
    <submittedName>
        <fullName evidence="2">Ferritin-like protein</fullName>
    </submittedName>
</protein>
<gene>
    <name evidence="2" type="ORF">KIF53_20365</name>
</gene>
<name>A0ABS7FIU3_9NEIS</name>
<dbReference type="GeneID" id="89684387"/>
<dbReference type="Proteomes" id="UP000711178">
    <property type="component" value="Unassembled WGS sequence"/>
</dbReference>
<evidence type="ECO:0000313" key="3">
    <source>
        <dbReference type="Proteomes" id="UP000711178"/>
    </source>
</evidence>
<dbReference type="Pfam" id="PF12902">
    <property type="entry name" value="Ferritin-like"/>
    <property type="match status" value="1"/>
</dbReference>
<dbReference type="Gene3D" id="1.20.1260.10">
    <property type="match status" value="1"/>
</dbReference>
<sequence>MLKIRPELMAKLRAAASVEDVREMLAGAVRLELATIPPYLTAQFSVMPGQNQASRALVQSVVVEEMLHMTLAANALIAIGGNPDIVADGRSLQYPGPLPMCVDEGLTVTLKSLTRLQAFEVFMAVERPDTEAILPGETAPELADNSGYESIGDFYMAILHKLEELVAAGVPCFARPRLEQQVDISKWFPPEVPGHPEGKVYDIGSARAAIMTIVRQGEGLQIQDDKINPKEDPRGGYAHYFKFGEIYYGKRLVRDPASVSGWSYSGEPVPLDETGVYPLLPNAALSDYAKGSGAAVSGAQFYQAYQNLLVALNRTFNGEPNQLDAALGIMYELKLVAQKVMQNLANPDVPGVLAAPPFMRTHHPDEE</sequence>
<accession>A0ABS7FIU3</accession>
<organism evidence="2 3">
    <name type="scientific">Chromobacterium subtsugae</name>
    <dbReference type="NCBI Taxonomy" id="251747"/>
    <lineage>
        <taxon>Bacteria</taxon>
        <taxon>Pseudomonadati</taxon>
        <taxon>Pseudomonadota</taxon>
        <taxon>Betaproteobacteria</taxon>
        <taxon>Neisseriales</taxon>
        <taxon>Chromobacteriaceae</taxon>
        <taxon>Chromobacterium</taxon>
    </lineage>
</organism>
<evidence type="ECO:0000313" key="2">
    <source>
        <dbReference type="EMBL" id="MBW8289997.1"/>
    </source>
</evidence>
<dbReference type="PANTHER" id="PTHR34400">
    <property type="match status" value="1"/>
</dbReference>
<dbReference type="PANTHER" id="PTHR34400:SF4">
    <property type="entry name" value="MEMBRANE PROTEIN"/>
    <property type="match status" value="1"/>
</dbReference>
<comment type="caution">
    <text evidence="2">The sequence shown here is derived from an EMBL/GenBank/DDBJ whole genome shotgun (WGS) entry which is preliminary data.</text>
</comment>
<reference evidence="2 3" key="1">
    <citation type="submission" date="2021-05" db="EMBL/GenBank/DDBJ databases">
        <title>Draft Whole Genome Sequencing Of Biosensor Chromobacterium violaceum Strain CV026 Reveals A Regulatory RNA In Chromobacterium violaceum Phenotype Regulatory Network.</title>
        <authorList>
            <person name="Hong K.W."/>
            <person name="Chan K.G."/>
            <person name="Chang C.-Y."/>
        </authorList>
    </citation>
    <scope>NUCLEOTIDE SEQUENCE [LARGE SCALE GENOMIC DNA]</scope>
    <source>
        <strain evidence="2 3">ATCC 31532</strain>
    </source>
</reference>
<dbReference type="RefSeq" id="WP_043581267.1">
    <property type="nucleotide sequence ID" value="NZ_CP142381.1"/>
</dbReference>
<dbReference type="InterPro" id="IPR026820">
    <property type="entry name" value="VioB/RebD_dom"/>
</dbReference>
<dbReference type="InterPro" id="IPR012347">
    <property type="entry name" value="Ferritin-like"/>
</dbReference>
<keyword evidence="3" id="KW-1185">Reference proteome</keyword>
<feature type="domain" description="Iminophenyl-pyruvate dimer synthase" evidence="1">
    <location>
        <begin position="25"/>
        <end position="247"/>
    </location>
</feature>